<evidence type="ECO:0000313" key="4">
    <source>
        <dbReference type="EMBL" id="GGF15983.1"/>
    </source>
</evidence>
<protein>
    <submittedName>
        <fullName evidence="4">Pirin-like protein</fullName>
    </submittedName>
</protein>
<evidence type="ECO:0000259" key="3">
    <source>
        <dbReference type="Pfam" id="PF02678"/>
    </source>
</evidence>
<organism evidence="4 5">
    <name type="scientific">Williamsia phyllosphaerae</name>
    <dbReference type="NCBI Taxonomy" id="885042"/>
    <lineage>
        <taxon>Bacteria</taxon>
        <taxon>Bacillati</taxon>
        <taxon>Actinomycetota</taxon>
        <taxon>Actinomycetes</taxon>
        <taxon>Mycobacteriales</taxon>
        <taxon>Nocardiaceae</taxon>
        <taxon>Williamsia</taxon>
    </lineage>
</organism>
<name>A0ABQ1UER2_9NOCA</name>
<comment type="similarity">
    <text evidence="1 2">Belongs to the pirin family.</text>
</comment>
<reference evidence="5" key="1">
    <citation type="journal article" date="2019" name="Int. J. Syst. Evol. Microbiol.">
        <title>The Global Catalogue of Microorganisms (GCM) 10K type strain sequencing project: providing services to taxonomists for standard genome sequencing and annotation.</title>
        <authorList>
            <consortium name="The Broad Institute Genomics Platform"/>
            <consortium name="The Broad Institute Genome Sequencing Center for Infectious Disease"/>
            <person name="Wu L."/>
            <person name="Ma J."/>
        </authorList>
    </citation>
    <scope>NUCLEOTIDE SEQUENCE [LARGE SCALE GENOMIC DNA]</scope>
    <source>
        <strain evidence="5">CCM 7855</strain>
    </source>
</reference>
<feature type="domain" description="Pirin N-terminal" evidence="3">
    <location>
        <begin position="16"/>
        <end position="123"/>
    </location>
</feature>
<dbReference type="Proteomes" id="UP000632454">
    <property type="component" value="Unassembled WGS sequence"/>
</dbReference>
<dbReference type="Gene3D" id="2.60.120.10">
    <property type="entry name" value="Jelly Rolls"/>
    <property type="match status" value="2"/>
</dbReference>
<dbReference type="SUPFAM" id="SSF51182">
    <property type="entry name" value="RmlC-like cupins"/>
    <property type="match status" value="1"/>
</dbReference>
<dbReference type="Pfam" id="PF02678">
    <property type="entry name" value="Pirin"/>
    <property type="match status" value="1"/>
</dbReference>
<dbReference type="InterPro" id="IPR012093">
    <property type="entry name" value="Pirin"/>
</dbReference>
<dbReference type="PIRSF" id="PIRSF006232">
    <property type="entry name" value="Pirin"/>
    <property type="match status" value="1"/>
</dbReference>
<gene>
    <name evidence="4" type="ORF">GCM10007298_10050</name>
</gene>
<dbReference type="PANTHER" id="PTHR43212">
    <property type="entry name" value="QUERCETIN 2,3-DIOXYGENASE"/>
    <property type="match status" value="1"/>
</dbReference>
<proteinExistence type="inferred from homology"/>
<comment type="caution">
    <text evidence="4">The sequence shown here is derived from an EMBL/GenBank/DDBJ whole genome shotgun (WGS) entry which is preliminary data.</text>
</comment>
<dbReference type="RefSeq" id="WP_188487473.1">
    <property type="nucleotide sequence ID" value="NZ_BMCS01000001.1"/>
</dbReference>
<dbReference type="InterPro" id="IPR014710">
    <property type="entry name" value="RmlC-like_jellyroll"/>
</dbReference>
<evidence type="ECO:0000256" key="1">
    <source>
        <dbReference type="ARBA" id="ARBA00008416"/>
    </source>
</evidence>
<dbReference type="PANTHER" id="PTHR43212:SF3">
    <property type="entry name" value="QUERCETIN 2,3-DIOXYGENASE"/>
    <property type="match status" value="1"/>
</dbReference>
<sequence>MPVAVIRGAQRHHWSNEWLHSAQSFPVTGNFDLQANAFGVLMVHNEDTVDVGSGFDTHQHRDSEIVTWLLAGSIEHRDSSGHSGVIVPGLVQRMTAGRGITHSERNASTRAEGLAAHVVQMWLPPDTDGLDPGYAERDFTADLADGSLVPVVSGLRRHADTSAVSIANRYVAMHVARPPSGRRIDLPSAQFGHLFVARGEVEVDGVGVLTAGDVARFTDMAGEGTSAVTAVSDAEILYWEMHASFDL</sequence>
<keyword evidence="5" id="KW-1185">Reference proteome</keyword>
<evidence type="ECO:0000256" key="2">
    <source>
        <dbReference type="RuleBase" id="RU003457"/>
    </source>
</evidence>
<evidence type="ECO:0000313" key="5">
    <source>
        <dbReference type="Proteomes" id="UP000632454"/>
    </source>
</evidence>
<accession>A0ABQ1UER2</accession>
<dbReference type="InterPro" id="IPR003829">
    <property type="entry name" value="Pirin_N_dom"/>
</dbReference>
<dbReference type="InterPro" id="IPR011051">
    <property type="entry name" value="RmlC_Cupin_sf"/>
</dbReference>
<dbReference type="EMBL" id="BMCS01000001">
    <property type="protein sequence ID" value="GGF15983.1"/>
    <property type="molecule type" value="Genomic_DNA"/>
</dbReference>